<dbReference type="CDD" id="cd13580">
    <property type="entry name" value="PBP2_AlgQ_like_1"/>
    <property type="match status" value="1"/>
</dbReference>
<organism evidence="2 3">
    <name type="scientific">Cohnella zeiphila</name>
    <dbReference type="NCBI Taxonomy" id="2761120"/>
    <lineage>
        <taxon>Bacteria</taxon>
        <taxon>Bacillati</taxon>
        <taxon>Bacillota</taxon>
        <taxon>Bacilli</taxon>
        <taxon>Bacillales</taxon>
        <taxon>Paenibacillaceae</taxon>
        <taxon>Cohnella</taxon>
    </lineage>
</organism>
<proteinExistence type="predicted"/>
<dbReference type="AlphaFoldDB" id="A0A7X0SPZ3"/>
<sequence length="508" mass="55966">MRAKFISILLLASLAGSALTGCASDKGKETTGKSAAPSASQPVVKAFIMGGAKFPDGEDINNNPWMTMLRKETGVDLQIQYGPAAADEYMNKLNLLLASGDIPDLYFIPSANQSWLMDNAKLGAIMKLDGKLDAYSNLKNAVYPETWDAVTYNGGIYGIPVLADGNSATDNVYIRKDWLDKLKLDVPKTLDDYIKVAKAFKDQDPDGNGKADTLGLIAYDNMLAWSNMFGAFGVIPGYWMEKNGTLVPADIQPEMKDALAYIHQLFADKVLDNEWPITKKGTYEEKVANGKAGLYESSWAAARSEIQTSKQNDPNADWIAIAPPVGPGGKQGVFGGARYKSIAVISSKAQNVDAILKLLDWQAVPENRDKFVFGFDQYGENFMYTKKDGAIEMNFDNHNKYGYRQQLMLMQPKELNEQKMEALGPQFKLNDMIKLSNQYGIPNAFTGAPTPAMVDNQSALDKLRQETFTKIIIGDLPVSAFDDFVASYKAKGGDIIMKEVADWYNNKK</sequence>
<dbReference type="PANTHER" id="PTHR43649:SF12">
    <property type="entry name" value="DIACETYLCHITOBIOSE BINDING PROTEIN DASA"/>
    <property type="match status" value="1"/>
</dbReference>
<reference evidence="2 3" key="1">
    <citation type="submission" date="2020-08" db="EMBL/GenBank/DDBJ databases">
        <title>Cohnella phylogeny.</title>
        <authorList>
            <person name="Dunlap C."/>
        </authorList>
    </citation>
    <scope>NUCLEOTIDE SEQUENCE [LARGE SCALE GENOMIC DNA]</scope>
    <source>
        <strain evidence="2 3">CBP 2801</strain>
    </source>
</reference>
<dbReference type="PANTHER" id="PTHR43649">
    <property type="entry name" value="ARABINOSE-BINDING PROTEIN-RELATED"/>
    <property type="match status" value="1"/>
</dbReference>
<dbReference type="InterPro" id="IPR006059">
    <property type="entry name" value="SBP"/>
</dbReference>
<accession>A0A7X0SPZ3</accession>
<dbReference type="Proteomes" id="UP000564644">
    <property type="component" value="Unassembled WGS sequence"/>
</dbReference>
<protein>
    <submittedName>
        <fullName evidence="2">Extracellular solute-binding protein</fullName>
    </submittedName>
</protein>
<feature type="signal peptide" evidence="1">
    <location>
        <begin position="1"/>
        <end position="23"/>
    </location>
</feature>
<dbReference type="RefSeq" id="WP_185130392.1">
    <property type="nucleotide sequence ID" value="NZ_JACJVO010000021.1"/>
</dbReference>
<evidence type="ECO:0000313" key="2">
    <source>
        <dbReference type="EMBL" id="MBB6732735.1"/>
    </source>
</evidence>
<feature type="chain" id="PRO_5030592671" evidence="1">
    <location>
        <begin position="24"/>
        <end position="508"/>
    </location>
</feature>
<evidence type="ECO:0000256" key="1">
    <source>
        <dbReference type="SAM" id="SignalP"/>
    </source>
</evidence>
<dbReference type="Pfam" id="PF13416">
    <property type="entry name" value="SBP_bac_8"/>
    <property type="match status" value="1"/>
</dbReference>
<gene>
    <name evidence="2" type="ORF">H7C18_17595</name>
</gene>
<dbReference type="PROSITE" id="PS51257">
    <property type="entry name" value="PROKAR_LIPOPROTEIN"/>
    <property type="match status" value="1"/>
</dbReference>
<evidence type="ECO:0000313" key="3">
    <source>
        <dbReference type="Proteomes" id="UP000564644"/>
    </source>
</evidence>
<keyword evidence="1" id="KW-0732">Signal</keyword>
<comment type="caution">
    <text evidence="2">The sequence shown here is derived from an EMBL/GenBank/DDBJ whole genome shotgun (WGS) entry which is preliminary data.</text>
</comment>
<dbReference type="InterPro" id="IPR050490">
    <property type="entry name" value="Bact_solute-bd_prot1"/>
</dbReference>
<keyword evidence="3" id="KW-1185">Reference proteome</keyword>
<dbReference type="SUPFAM" id="SSF53850">
    <property type="entry name" value="Periplasmic binding protein-like II"/>
    <property type="match status" value="1"/>
</dbReference>
<dbReference type="EMBL" id="JACJVO010000021">
    <property type="protein sequence ID" value="MBB6732735.1"/>
    <property type="molecule type" value="Genomic_DNA"/>
</dbReference>
<dbReference type="Gene3D" id="3.40.190.10">
    <property type="entry name" value="Periplasmic binding protein-like II"/>
    <property type="match status" value="2"/>
</dbReference>
<name>A0A7X0SPZ3_9BACL</name>